<feature type="region of interest" description="Disordered" evidence="1">
    <location>
        <begin position="195"/>
        <end position="221"/>
    </location>
</feature>
<evidence type="ECO:0000313" key="3">
    <source>
        <dbReference type="Proteomes" id="UP000502117"/>
    </source>
</evidence>
<feature type="compositionally biased region" description="Polar residues" evidence="1">
    <location>
        <begin position="200"/>
        <end position="221"/>
    </location>
</feature>
<sequence>MDLGSELRLELQNTQYQLQFVEPQANTQAKALIYQSNTALLELTRPLGEIIQGRPVQLLWLANEVQIKLPDALMQLAAKNGISQTVLQQLAARPQGYPLPMLTVSQADMRFANGTSIAFPAQLQLPAGEYVAKVISNNQGLQLELSPINARLDVKLSPAPALSTTTTDVANERLITKPELAQTYARLIKLLEQQPKAQAPQINSETRASIDSKTNSITAPGSKVSTAALPLTQQTLDKISLVESRAAVLPRTDKASLQALQQLARTTTTEKPTAPTEKPTTRTRSDKVTPEAPKTPELNFLQRAFNKAGAMPRAEAMALEVKYNQATELLKQLPALSPVPLSELTEPSLLRAELLGLTGLQLTHQQAPSQTLTQAGAITTLFQLLLGIRAGNQNLSVPQRLRQYLEGLQSQSGLQNYQLASLEKQGTLDALQQMSQAVALYQQANTDNGGQCWYFMLPYYLNQRNEQLEGKFEHQESDQDKDKAWQLQLKFNLGMGSLLIKAQVKDTKVDLQFIGSTQTLINRVSNFLQPLSQKLLQLGLTPNELNAHVAPVPASLLPGDHYLVQLKA</sequence>
<protein>
    <recommendedName>
        <fullName evidence="4">Flagellar hook-length control protein FliK</fullName>
    </recommendedName>
</protein>
<name>A0A6G7LQH7_9GAMM</name>
<accession>A0A6G7LQH7</accession>
<dbReference type="EMBL" id="CP045857">
    <property type="protein sequence ID" value="QIJ04063.1"/>
    <property type="molecule type" value="Genomic_DNA"/>
</dbReference>
<gene>
    <name evidence="2" type="ORF">GII14_07685</name>
</gene>
<evidence type="ECO:0000313" key="2">
    <source>
        <dbReference type="EMBL" id="QIJ04063.1"/>
    </source>
</evidence>
<dbReference type="KEGG" id="schk:GII14_07685"/>
<evidence type="ECO:0008006" key="4">
    <source>
        <dbReference type="Google" id="ProtNLM"/>
    </source>
</evidence>
<dbReference type="RefSeq" id="WP_165564794.1">
    <property type="nucleotide sequence ID" value="NZ_CP045857.1"/>
</dbReference>
<proteinExistence type="predicted"/>
<feature type="region of interest" description="Disordered" evidence="1">
    <location>
        <begin position="263"/>
        <end position="293"/>
    </location>
</feature>
<dbReference type="AlphaFoldDB" id="A0A6G7LQH7"/>
<feature type="compositionally biased region" description="Low complexity" evidence="1">
    <location>
        <begin position="263"/>
        <end position="278"/>
    </location>
</feature>
<dbReference type="Proteomes" id="UP000502117">
    <property type="component" value="Chromosome"/>
</dbReference>
<organism evidence="2 3">
    <name type="scientific">Shewanella chilikensis</name>
    <dbReference type="NCBI Taxonomy" id="558541"/>
    <lineage>
        <taxon>Bacteria</taxon>
        <taxon>Pseudomonadati</taxon>
        <taxon>Pseudomonadota</taxon>
        <taxon>Gammaproteobacteria</taxon>
        <taxon>Alteromonadales</taxon>
        <taxon>Shewanellaceae</taxon>
        <taxon>Shewanella</taxon>
    </lineage>
</organism>
<feature type="compositionally biased region" description="Basic and acidic residues" evidence="1">
    <location>
        <begin position="279"/>
        <end position="289"/>
    </location>
</feature>
<reference evidence="2 3" key="1">
    <citation type="submission" date="2019-11" db="EMBL/GenBank/DDBJ databases">
        <title>Complete Genome Sequence of Shewanella chilikensis Strain DC57, Isolated from Corroded Seal Rings at a floating production facility in Australia.</title>
        <authorList>
            <person name="Salgar-Chaparro S.J."/>
            <person name="Castillo-Villamizar G.A."/>
            <person name="Poehlein A."/>
            <person name="Daniel R."/>
            <person name="Machuca L."/>
        </authorList>
    </citation>
    <scope>NUCLEOTIDE SEQUENCE [LARGE SCALE GENOMIC DNA]</scope>
    <source>
        <strain evidence="2 3">DC57</strain>
    </source>
</reference>
<evidence type="ECO:0000256" key="1">
    <source>
        <dbReference type="SAM" id="MobiDB-lite"/>
    </source>
</evidence>